<name>A0A9D1YU86_9MICO</name>
<dbReference type="InterPro" id="IPR050679">
    <property type="entry name" value="Bact_HTH_transcr_reg"/>
</dbReference>
<keyword evidence="2" id="KW-0238">DNA-binding</keyword>
<dbReference type="Gene3D" id="3.40.1410.10">
    <property type="entry name" value="Chorismate lyase-like"/>
    <property type="match status" value="1"/>
</dbReference>
<dbReference type="InterPro" id="IPR028978">
    <property type="entry name" value="Chorismate_lyase_/UTRA_dom_sf"/>
</dbReference>
<reference evidence="5" key="2">
    <citation type="submission" date="2021-04" db="EMBL/GenBank/DDBJ databases">
        <authorList>
            <person name="Gilroy R."/>
        </authorList>
    </citation>
    <scope>NUCLEOTIDE SEQUENCE</scope>
    <source>
        <strain evidence="5">ChiGjej1B1-98</strain>
    </source>
</reference>
<dbReference type="Pfam" id="PF00392">
    <property type="entry name" value="GntR"/>
    <property type="match status" value="1"/>
</dbReference>
<keyword evidence="3" id="KW-0804">Transcription</keyword>
<dbReference type="AlphaFoldDB" id="A0A9D1YU86"/>
<gene>
    <name evidence="5" type="ORF">H9830_04920</name>
</gene>
<dbReference type="Gene3D" id="1.10.10.10">
    <property type="entry name" value="Winged helix-like DNA-binding domain superfamily/Winged helix DNA-binding domain"/>
    <property type="match status" value="1"/>
</dbReference>
<dbReference type="InterPro" id="IPR036388">
    <property type="entry name" value="WH-like_DNA-bd_sf"/>
</dbReference>
<dbReference type="Pfam" id="PF07702">
    <property type="entry name" value="UTRA"/>
    <property type="match status" value="1"/>
</dbReference>
<sequence length="246" mass="26268">MTSAEPKYLALAARLRAITNEQPVGTPVLSERDLAAEEGVSRMTARKAIEQLVAEGRLTREVGRGTFVARPELTLPLTLNSFTVQVRQRGLTPSARVVEATLVPAGDLAETFNVSEHEPLARLVRVRLTDGAPVAVESAHILAAAAPDLLDAADFATASLYAVLDEQYGVRFDAGTQVIRAGLVPQGEAELLEVAQGSPVLQFLRTSTLNGRVLEHTLSSYPADRFVLQAAITPTRAPGSAPLIEQ</sequence>
<dbReference type="InterPro" id="IPR011663">
    <property type="entry name" value="UTRA"/>
</dbReference>
<dbReference type="CDD" id="cd07377">
    <property type="entry name" value="WHTH_GntR"/>
    <property type="match status" value="1"/>
</dbReference>
<dbReference type="GO" id="GO:0003700">
    <property type="term" value="F:DNA-binding transcription factor activity"/>
    <property type="evidence" value="ECO:0007669"/>
    <property type="project" value="InterPro"/>
</dbReference>
<reference evidence="5" key="1">
    <citation type="journal article" date="2021" name="PeerJ">
        <title>Extensive microbial diversity within the chicken gut microbiome revealed by metagenomics and culture.</title>
        <authorList>
            <person name="Gilroy R."/>
            <person name="Ravi A."/>
            <person name="Getino M."/>
            <person name="Pursley I."/>
            <person name="Horton D.L."/>
            <person name="Alikhan N.F."/>
            <person name="Baker D."/>
            <person name="Gharbi K."/>
            <person name="Hall N."/>
            <person name="Watson M."/>
            <person name="Adriaenssens E.M."/>
            <person name="Foster-Nyarko E."/>
            <person name="Jarju S."/>
            <person name="Secka A."/>
            <person name="Antonio M."/>
            <person name="Oren A."/>
            <person name="Chaudhuri R.R."/>
            <person name="La Ragione R."/>
            <person name="Hildebrand F."/>
            <person name="Pallen M.J."/>
        </authorList>
    </citation>
    <scope>NUCLEOTIDE SEQUENCE</scope>
    <source>
        <strain evidence="5">ChiGjej1B1-98</strain>
    </source>
</reference>
<feature type="domain" description="HTH gntR-type" evidence="4">
    <location>
        <begin position="3"/>
        <end position="71"/>
    </location>
</feature>
<dbReference type="EMBL" id="DXDC01000143">
    <property type="protein sequence ID" value="HIY65601.1"/>
    <property type="molecule type" value="Genomic_DNA"/>
</dbReference>
<dbReference type="PRINTS" id="PR00035">
    <property type="entry name" value="HTHGNTR"/>
</dbReference>
<dbReference type="InterPro" id="IPR036390">
    <property type="entry name" value="WH_DNA-bd_sf"/>
</dbReference>
<evidence type="ECO:0000256" key="1">
    <source>
        <dbReference type="ARBA" id="ARBA00023015"/>
    </source>
</evidence>
<dbReference type="SMART" id="SM00345">
    <property type="entry name" value="HTH_GNTR"/>
    <property type="match status" value="1"/>
</dbReference>
<keyword evidence="1" id="KW-0805">Transcription regulation</keyword>
<evidence type="ECO:0000313" key="5">
    <source>
        <dbReference type="EMBL" id="HIY65601.1"/>
    </source>
</evidence>
<evidence type="ECO:0000313" key="6">
    <source>
        <dbReference type="Proteomes" id="UP000824005"/>
    </source>
</evidence>
<dbReference type="PROSITE" id="PS50949">
    <property type="entry name" value="HTH_GNTR"/>
    <property type="match status" value="1"/>
</dbReference>
<dbReference type="SUPFAM" id="SSF46785">
    <property type="entry name" value="Winged helix' DNA-binding domain"/>
    <property type="match status" value="1"/>
</dbReference>
<proteinExistence type="predicted"/>
<dbReference type="Proteomes" id="UP000824005">
    <property type="component" value="Unassembled WGS sequence"/>
</dbReference>
<evidence type="ECO:0000259" key="4">
    <source>
        <dbReference type="PROSITE" id="PS50949"/>
    </source>
</evidence>
<dbReference type="InterPro" id="IPR000524">
    <property type="entry name" value="Tscrpt_reg_HTH_GntR"/>
</dbReference>
<dbReference type="GO" id="GO:0045892">
    <property type="term" value="P:negative regulation of DNA-templated transcription"/>
    <property type="evidence" value="ECO:0007669"/>
    <property type="project" value="TreeGrafter"/>
</dbReference>
<dbReference type="PANTHER" id="PTHR44846:SF1">
    <property type="entry name" value="MANNOSYL-D-GLYCERATE TRANSPORT_METABOLISM SYSTEM REPRESSOR MNGR-RELATED"/>
    <property type="match status" value="1"/>
</dbReference>
<evidence type="ECO:0000256" key="2">
    <source>
        <dbReference type="ARBA" id="ARBA00023125"/>
    </source>
</evidence>
<organism evidence="5 6">
    <name type="scientific">Candidatus Agrococcus pullicola</name>
    <dbReference type="NCBI Taxonomy" id="2838429"/>
    <lineage>
        <taxon>Bacteria</taxon>
        <taxon>Bacillati</taxon>
        <taxon>Actinomycetota</taxon>
        <taxon>Actinomycetes</taxon>
        <taxon>Micrococcales</taxon>
        <taxon>Microbacteriaceae</taxon>
        <taxon>Agrococcus</taxon>
    </lineage>
</organism>
<dbReference type="SMART" id="SM00866">
    <property type="entry name" value="UTRA"/>
    <property type="match status" value="1"/>
</dbReference>
<evidence type="ECO:0000256" key="3">
    <source>
        <dbReference type="ARBA" id="ARBA00023163"/>
    </source>
</evidence>
<comment type="caution">
    <text evidence="5">The sequence shown here is derived from an EMBL/GenBank/DDBJ whole genome shotgun (WGS) entry which is preliminary data.</text>
</comment>
<dbReference type="GO" id="GO:0003677">
    <property type="term" value="F:DNA binding"/>
    <property type="evidence" value="ECO:0007669"/>
    <property type="project" value="UniProtKB-KW"/>
</dbReference>
<accession>A0A9D1YU86</accession>
<protein>
    <submittedName>
        <fullName evidence="5">GntR family transcriptional regulator</fullName>
    </submittedName>
</protein>
<dbReference type="SUPFAM" id="SSF64288">
    <property type="entry name" value="Chorismate lyase-like"/>
    <property type="match status" value="1"/>
</dbReference>
<dbReference type="PANTHER" id="PTHR44846">
    <property type="entry name" value="MANNOSYL-D-GLYCERATE TRANSPORT/METABOLISM SYSTEM REPRESSOR MNGR-RELATED"/>
    <property type="match status" value="1"/>
</dbReference>